<proteinExistence type="predicted"/>
<gene>
    <name evidence="2" type="ORF">HHI36_001146</name>
</gene>
<dbReference type="Pfam" id="PF08547">
    <property type="entry name" value="CIA30"/>
    <property type="match status" value="1"/>
</dbReference>
<keyword evidence="3" id="KW-1185">Reference proteome</keyword>
<protein>
    <recommendedName>
        <fullName evidence="1">NADH:ubiquinone oxidoreductase intermediate-associated protein 30 domain-containing protein</fullName>
    </recommendedName>
</protein>
<sequence length="189" mass="21814">MCYMHVIYFGMSVSQKTAKSFEWFLIRSCGFHTSSNLNTFWVRDEKGGYKGGTAKIPPITERIPEGLKELKKEIFLFGKEVHDEFHGINNPLLIRPGEIDIKWKFGYEASLDHWVTSADSDHNEGMSNCELSLTKDGKGLFSGELCKIAPKDGRIARAGYCNMKTKTFRLHVFNLRSMYRSMRRYTHRT</sequence>
<evidence type="ECO:0000313" key="2">
    <source>
        <dbReference type="EMBL" id="KAL3286647.1"/>
    </source>
</evidence>
<dbReference type="InterPro" id="IPR039131">
    <property type="entry name" value="NDUFAF1"/>
</dbReference>
<reference evidence="2 3" key="1">
    <citation type="journal article" date="2021" name="BMC Biol.">
        <title>Horizontally acquired antibacterial genes associated with adaptive radiation of ladybird beetles.</title>
        <authorList>
            <person name="Li H.S."/>
            <person name="Tang X.F."/>
            <person name="Huang Y.H."/>
            <person name="Xu Z.Y."/>
            <person name="Chen M.L."/>
            <person name="Du X.Y."/>
            <person name="Qiu B.Y."/>
            <person name="Chen P.T."/>
            <person name="Zhang W."/>
            <person name="Slipinski A."/>
            <person name="Escalona H.E."/>
            <person name="Waterhouse R.M."/>
            <person name="Zwick A."/>
            <person name="Pang H."/>
        </authorList>
    </citation>
    <scope>NUCLEOTIDE SEQUENCE [LARGE SCALE GENOMIC DNA]</scope>
    <source>
        <strain evidence="2">SYSU2018</strain>
    </source>
</reference>
<accession>A0ABD2P7E1</accession>
<dbReference type="Proteomes" id="UP001516400">
    <property type="component" value="Unassembled WGS sequence"/>
</dbReference>
<evidence type="ECO:0000259" key="1">
    <source>
        <dbReference type="Pfam" id="PF08547"/>
    </source>
</evidence>
<evidence type="ECO:0000313" key="3">
    <source>
        <dbReference type="Proteomes" id="UP001516400"/>
    </source>
</evidence>
<dbReference type="InterPro" id="IPR013857">
    <property type="entry name" value="NADH-UbQ_OxRdtase-assoc_prot30"/>
</dbReference>
<organism evidence="2 3">
    <name type="scientific">Cryptolaemus montrouzieri</name>
    <dbReference type="NCBI Taxonomy" id="559131"/>
    <lineage>
        <taxon>Eukaryota</taxon>
        <taxon>Metazoa</taxon>
        <taxon>Ecdysozoa</taxon>
        <taxon>Arthropoda</taxon>
        <taxon>Hexapoda</taxon>
        <taxon>Insecta</taxon>
        <taxon>Pterygota</taxon>
        <taxon>Neoptera</taxon>
        <taxon>Endopterygota</taxon>
        <taxon>Coleoptera</taxon>
        <taxon>Polyphaga</taxon>
        <taxon>Cucujiformia</taxon>
        <taxon>Coccinelloidea</taxon>
        <taxon>Coccinellidae</taxon>
        <taxon>Scymninae</taxon>
        <taxon>Scymnini</taxon>
        <taxon>Cryptolaemus</taxon>
    </lineage>
</organism>
<comment type="caution">
    <text evidence="2">The sequence shown here is derived from an EMBL/GenBank/DDBJ whole genome shotgun (WGS) entry which is preliminary data.</text>
</comment>
<feature type="domain" description="NADH:ubiquinone oxidoreductase intermediate-associated protein 30" evidence="1">
    <location>
        <begin position="103"/>
        <end position="168"/>
    </location>
</feature>
<dbReference type="EMBL" id="JABFTP020000185">
    <property type="protein sequence ID" value="KAL3286647.1"/>
    <property type="molecule type" value="Genomic_DNA"/>
</dbReference>
<dbReference type="AlphaFoldDB" id="A0ABD2P7E1"/>
<dbReference type="PANTHER" id="PTHR13194">
    <property type="entry name" value="COMPLEX I INTERMEDIATE-ASSOCIATED PROTEIN 30"/>
    <property type="match status" value="1"/>
</dbReference>
<name>A0ABD2P7E1_9CUCU</name>
<dbReference type="PANTHER" id="PTHR13194:SF18">
    <property type="entry name" value="COMPLEX I INTERMEDIATE-ASSOCIATED PROTEIN 30, MITOCHONDRIAL"/>
    <property type="match status" value="1"/>
</dbReference>